<sequence>MMNHYVHQNLADMKEKQLQKLAAEQWKLETPSKTRAISHKGMIKRMQALMTALFA</sequence>
<organism evidence="1 2">
    <name type="scientific">Paenibacillus glycinis</name>
    <dbReference type="NCBI Taxonomy" id="2697035"/>
    <lineage>
        <taxon>Bacteria</taxon>
        <taxon>Bacillati</taxon>
        <taxon>Bacillota</taxon>
        <taxon>Bacilli</taxon>
        <taxon>Bacillales</taxon>
        <taxon>Paenibacillaceae</taxon>
        <taxon>Paenibacillus</taxon>
    </lineage>
</organism>
<reference evidence="1 2" key="1">
    <citation type="submission" date="2020-01" db="EMBL/GenBank/DDBJ databases">
        <title>Paenibacillus soybeanensis sp. nov. isolated from the nodules of soybean (Glycine max(L.) Merr).</title>
        <authorList>
            <person name="Wang H."/>
        </authorList>
    </citation>
    <scope>NUCLEOTIDE SEQUENCE [LARGE SCALE GENOMIC DNA]</scope>
    <source>
        <strain evidence="1 2">T1</strain>
    </source>
</reference>
<evidence type="ECO:0000313" key="1">
    <source>
        <dbReference type="EMBL" id="NBD25289.1"/>
    </source>
</evidence>
<name>A0ABW9XSG3_9BACL</name>
<gene>
    <name evidence="1" type="ORF">GT019_15500</name>
</gene>
<protein>
    <submittedName>
        <fullName evidence="1">Uncharacterized protein</fullName>
    </submittedName>
</protein>
<accession>A0ABW9XSG3</accession>
<dbReference type="EMBL" id="JAAAMV010000011">
    <property type="protein sequence ID" value="NBD25289.1"/>
    <property type="molecule type" value="Genomic_DNA"/>
</dbReference>
<keyword evidence="2" id="KW-1185">Reference proteome</keyword>
<evidence type="ECO:0000313" key="2">
    <source>
        <dbReference type="Proteomes" id="UP000665561"/>
    </source>
</evidence>
<comment type="caution">
    <text evidence="1">The sequence shown here is derived from an EMBL/GenBank/DDBJ whole genome shotgun (WGS) entry which is preliminary data.</text>
</comment>
<dbReference type="RefSeq" id="WP_161744097.1">
    <property type="nucleotide sequence ID" value="NZ_JAAAMV010000011.1"/>
</dbReference>
<proteinExistence type="predicted"/>
<dbReference type="Proteomes" id="UP000665561">
    <property type="component" value="Unassembled WGS sequence"/>
</dbReference>